<dbReference type="RefSeq" id="XP_018187979.1">
    <property type="nucleotide sequence ID" value="XM_018329300.1"/>
</dbReference>
<dbReference type="STRING" id="1328760.A0A165GP38"/>
<evidence type="ECO:0000256" key="6">
    <source>
        <dbReference type="ARBA" id="ARBA00023159"/>
    </source>
</evidence>
<feature type="region of interest" description="Disordered" evidence="10">
    <location>
        <begin position="680"/>
        <end position="700"/>
    </location>
</feature>
<evidence type="ECO:0000313" key="13">
    <source>
        <dbReference type="Proteomes" id="UP000076632"/>
    </source>
</evidence>
<dbReference type="InterPro" id="IPR051127">
    <property type="entry name" value="Fungal_SecMet_Regulators"/>
</dbReference>
<evidence type="ECO:0000256" key="9">
    <source>
        <dbReference type="ARBA" id="ARBA00023277"/>
    </source>
</evidence>
<evidence type="ECO:0000256" key="3">
    <source>
        <dbReference type="ARBA" id="ARBA00022833"/>
    </source>
</evidence>
<evidence type="ECO:0000259" key="11">
    <source>
        <dbReference type="PROSITE" id="PS50048"/>
    </source>
</evidence>
<keyword evidence="3" id="KW-0862">Zinc</keyword>
<dbReference type="SMART" id="SM00066">
    <property type="entry name" value="GAL4"/>
    <property type="match status" value="1"/>
</dbReference>
<dbReference type="GO" id="GO:0006351">
    <property type="term" value="P:DNA-templated transcription"/>
    <property type="evidence" value="ECO:0007669"/>
    <property type="project" value="InterPro"/>
</dbReference>
<dbReference type="Pfam" id="PF04082">
    <property type="entry name" value="Fungal_trans"/>
    <property type="match status" value="1"/>
</dbReference>
<name>A0A165GP38_XYLHT</name>
<dbReference type="GO" id="GO:0000978">
    <property type="term" value="F:RNA polymerase II cis-regulatory region sequence-specific DNA binding"/>
    <property type="evidence" value="ECO:0007669"/>
    <property type="project" value="TreeGrafter"/>
</dbReference>
<keyword evidence="5" id="KW-0238">DNA-binding</keyword>
<feature type="domain" description="Zn(2)-C6 fungal-type" evidence="11">
    <location>
        <begin position="11"/>
        <end position="41"/>
    </location>
</feature>
<dbReference type="OrthoDB" id="2283488at2759"/>
<reference evidence="12 13" key="1">
    <citation type="journal article" date="2016" name="Fungal Biol.">
        <title>The genome of Xylona heveae provides a window into fungal endophytism.</title>
        <authorList>
            <person name="Gazis R."/>
            <person name="Kuo A."/>
            <person name="Riley R."/>
            <person name="LaButti K."/>
            <person name="Lipzen A."/>
            <person name="Lin J."/>
            <person name="Amirebrahimi M."/>
            <person name="Hesse C.N."/>
            <person name="Spatafora J.W."/>
            <person name="Henrissat B."/>
            <person name="Hainaut M."/>
            <person name="Grigoriev I.V."/>
            <person name="Hibbett D.S."/>
        </authorList>
    </citation>
    <scope>NUCLEOTIDE SEQUENCE [LARGE SCALE GENOMIC DNA]</scope>
    <source>
        <strain evidence="12 13">TC161</strain>
    </source>
</reference>
<comment type="subcellular location">
    <subcellularLocation>
        <location evidence="1">Nucleus</location>
    </subcellularLocation>
</comment>
<dbReference type="PROSITE" id="PS50048">
    <property type="entry name" value="ZN2_CY6_FUNGAL_2"/>
    <property type="match status" value="1"/>
</dbReference>
<dbReference type="OMA" id="WTENRIT"/>
<evidence type="ECO:0000256" key="1">
    <source>
        <dbReference type="ARBA" id="ARBA00004123"/>
    </source>
</evidence>
<evidence type="ECO:0000256" key="4">
    <source>
        <dbReference type="ARBA" id="ARBA00023015"/>
    </source>
</evidence>
<accession>A0A165GP38</accession>
<dbReference type="Proteomes" id="UP000076632">
    <property type="component" value="Unassembled WGS sequence"/>
</dbReference>
<dbReference type="AlphaFoldDB" id="A0A165GP38"/>
<dbReference type="EMBL" id="KV407459">
    <property type="protein sequence ID" value="KZF22424.1"/>
    <property type="molecule type" value="Genomic_DNA"/>
</dbReference>
<keyword evidence="9" id="KW-0119">Carbohydrate metabolism</keyword>
<feature type="compositionally biased region" description="Polar residues" evidence="10">
    <location>
        <begin position="182"/>
        <end position="204"/>
    </location>
</feature>
<evidence type="ECO:0000256" key="5">
    <source>
        <dbReference type="ARBA" id="ARBA00023125"/>
    </source>
</evidence>
<keyword evidence="8" id="KW-0539">Nucleus</keyword>
<dbReference type="GO" id="GO:0000435">
    <property type="term" value="P:positive regulation of transcription from RNA polymerase II promoter by galactose"/>
    <property type="evidence" value="ECO:0007669"/>
    <property type="project" value="TreeGrafter"/>
</dbReference>
<sequence length="727" mass="81608">MAGRNLQSHIACDECRAHKFRCSRERPSCSWCVKHNAHCVYSLKPTRSRLTREYVTSLEERLREYEDAFAKLFPGKDVESLPNLGPLASQSGDEQKSKSTSEKSSEQLSEREAPDSADETFPEEAEGFDWMEYDPGHTPFTDGMAALSLNPRGRGYLGVFSNSSLLRALHSHGWPIEDPEQQQDSTTYEKGQTQNQPTPLLINPSSSRQTNQILIDAYFHFYHTAYPLIHEASFRAQHNELIPRPPGRIWEIILHAVLAKGAWSLRQGDSVLENPFYLEARNLLKEAFIFESGSLPLVQALALLGNLTQKEDKPNTAYNFLGLAVRMAISIGLHKELPDWNISLLKREMRRRVWWMLVIFDSGAAITFGRPITLPATRTTDVKDMLNVHDADLTAATSAIPLDPNEPTLYSVPLANAQFSKLANPIYTQLLAKPACSAERLSEFDQMIEAAMNNLPEYLKEDHISSLSTEWLQFNATRLIWRFRNFRILINRPIVMRWAIRRASRRQSEHGTPEEEGEEDHSSAEQRARLACLENAHSTIISVRDFTLSPQASTLMAIWYAMYFLFQASIIPCIFICAAPESPDMPSWLHDVQIAREVLNAHNHAASNTNTRLRLASKFIAVINRLCATLEGNHDTFPHSAGQTDFLNELSLQFAFGGHHDNLSGDYDLDMREYFDGHSPLTAAGGRPAPAPAPVGSALEEGGVGTSSFNDEFLSVAEDINSLAGWI</sequence>
<evidence type="ECO:0000256" key="10">
    <source>
        <dbReference type="SAM" id="MobiDB-lite"/>
    </source>
</evidence>
<feature type="region of interest" description="Disordered" evidence="10">
    <location>
        <begin position="175"/>
        <end position="204"/>
    </location>
</feature>
<dbReference type="InterPro" id="IPR007219">
    <property type="entry name" value="XnlR_reg_dom"/>
</dbReference>
<keyword evidence="4" id="KW-0805">Transcription regulation</keyword>
<evidence type="ECO:0000256" key="7">
    <source>
        <dbReference type="ARBA" id="ARBA00023163"/>
    </source>
</evidence>
<dbReference type="CDD" id="cd12148">
    <property type="entry name" value="fungal_TF_MHR"/>
    <property type="match status" value="1"/>
</dbReference>
<dbReference type="CDD" id="cd00067">
    <property type="entry name" value="GAL4"/>
    <property type="match status" value="1"/>
</dbReference>
<evidence type="ECO:0000256" key="8">
    <source>
        <dbReference type="ARBA" id="ARBA00023242"/>
    </source>
</evidence>
<evidence type="ECO:0000256" key="2">
    <source>
        <dbReference type="ARBA" id="ARBA00022723"/>
    </source>
</evidence>
<organism evidence="12 13">
    <name type="scientific">Xylona heveae (strain CBS 132557 / TC161)</name>
    <dbReference type="NCBI Taxonomy" id="1328760"/>
    <lineage>
        <taxon>Eukaryota</taxon>
        <taxon>Fungi</taxon>
        <taxon>Dikarya</taxon>
        <taxon>Ascomycota</taxon>
        <taxon>Pezizomycotina</taxon>
        <taxon>Xylonomycetes</taxon>
        <taxon>Xylonales</taxon>
        <taxon>Xylonaceae</taxon>
        <taxon>Xylona</taxon>
    </lineage>
</organism>
<dbReference type="InterPro" id="IPR001138">
    <property type="entry name" value="Zn2Cys6_DnaBD"/>
</dbReference>
<dbReference type="PROSITE" id="PS00463">
    <property type="entry name" value="ZN2_CY6_FUNGAL_1"/>
    <property type="match status" value="1"/>
</dbReference>
<dbReference type="GO" id="GO:0008270">
    <property type="term" value="F:zinc ion binding"/>
    <property type="evidence" value="ECO:0007669"/>
    <property type="project" value="InterPro"/>
</dbReference>
<dbReference type="FunCoup" id="A0A165GP38">
    <property type="interactions" value="745"/>
</dbReference>
<proteinExistence type="predicted"/>
<dbReference type="PANTHER" id="PTHR47424:SF2">
    <property type="entry name" value="TRANSCRIPTION FACTOR DOMAIN-CONTAINING PROTEIN-RELATED"/>
    <property type="match status" value="1"/>
</dbReference>
<dbReference type="Pfam" id="PF00172">
    <property type="entry name" value="Zn_clus"/>
    <property type="match status" value="1"/>
</dbReference>
<dbReference type="SUPFAM" id="SSF57701">
    <property type="entry name" value="Zn2/Cys6 DNA-binding domain"/>
    <property type="match status" value="1"/>
</dbReference>
<keyword evidence="13" id="KW-1185">Reference proteome</keyword>
<dbReference type="InterPro" id="IPR036864">
    <property type="entry name" value="Zn2-C6_fun-type_DNA-bd_sf"/>
</dbReference>
<dbReference type="FunFam" id="4.10.240.10:FF:000009">
    <property type="entry name" value="C6 transcription factor (Gal4)"/>
    <property type="match status" value="1"/>
</dbReference>
<keyword evidence="7" id="KW-0804">Transcription</keyword>
<feature type="region of interest" description="Disordered" evidence="10">
    <location>
        <begin position="80"/>
        <end position="122"/>
    </location>
</feature>
<dbReference type="GeneID" id="28894437"/>
<feature type="compositionally biased region" description="Low complexity" evidence="10">
    <location>
        <begin position="683"/>
        <end position="698"/>
    </location>
</feature>
<dbReference type="SMART" id="SM00906">
    <property type="entry name" value="Fungal_trans"/>
    <property type="match status" value="1"/>
</dbReference>
<gene>
    <name evidence="12" type="ORF">L228DRAFT_152596</name>
</gene>
<feature type="region of interest" description="Disordered" evidence="10">
    <location>
        <begin position="506"/>
        <end position="525"/>
    </location>
</feature>
<dbReference type="Gene3D" id="4.10.240.10">
    <property type="entry name" value="Zn(2)-C6 fungal-type DNA-binding domain"/>
    <property type="match status" value="1"/>
</dbReference>
<dbReference type="PANTHER" id="PTHR47424">
    <property type="entry name" value="REGULATORY PROTEIN GAL4"/>
    <property type="match status" value="1"/>
</dbReference>
<evidence type="ECO:0000313" key="12">
    <source>
        <dbReference type="EMBL" id="KZF22424.1"/>
    </source>
</evidence>
<dbReference type="GO" id="GO:0000981">
    <property type="term" value="F:DNA-binding transcription factor activity, RNA polymerase II-specific"/>
    <property type="evidence" value="ECO:0007669"/>
    <property type="project" value="InterPro"/>
</dbReference>
<dbReference type="InParanoid" id="A0A165GP38"/>
<keyword evidence="2" id="KW-0479">Metal-binding</keyword>
<keyword evidence="6" id="KW-0010">Activator</keyword>
<protein>
    <recommendedName>
        <fullName evidence="11">Zn(2)-C6 fungal-type domain-containing protein</fullName>
    </recommendedName>
</protein>
<feature type="compositionally biased region" description="Basic and acidic residues" evidence="10">
    <location>
        <begin position="93"/>
        <end position="114"/>
    </location>
</feature>
<dbReference type="GO" id="GO:0005634">
    <property type="term" value="C:nucleus"/>
    <property type="evidence" value="ECO:0007669"/>
    <property type="project" value="UniProtKB-SubCell"/>
</dbReference>